<sequence>MAATNVAQGQPTGTDTGDRSSTHPFNSLYVGDLLAEVNEAELFEIFSRVGPVVSIKLCRDIITRRSLGYAYVNYQQPEDAQRALEELNFTAVRGQQMRIMFSQRDPSARKSGVGNIFIKNLHKSITSGDLYATFGQFGQVLSCKIATDGAGNSKGYGFVQFEKQSAADEAIEKVNGMLMADQQVYVGHFIRRQDRDPVEVKFNNVYVKNLAQSCGEEVLKAAFGEYGELTSVAVMRDSAGQSKCFGFVNFKDPDAAKAAVEALNGHEHDGKAWFVSRAQTKSERDAELRKQREQAQAKHEKYAGCNLYIKNLDDSIGDDQLRALFEEYGSITSSRVMRDGYGYSKGSGFVAFSTPEEASRAISEMNGRMPLSEMNGRMPPPCTKPLYVAIAQRKEERQARLRAQFQNQQYGPSGMVPGPGPVPGPVYNGPGMPGGMMFQGGAPQMMPPGGMGYPNAPGMPGMMPGVRPGMPYYTMPMVQHVPGRPSVHGGRGRGRGAGRDPMQVAGYGGYRQSMRPQGVMQPRPVPPRPQPQLQPQQQVQVSSPNLLTQQLHSATPESRRMLLGEALYPLIAAIQPAAAAKVTGMLLEMDQSEVLNLIESPHELRAKVEEAIMVLKEAGQEPQLFGGEAAQDPAAEAMQGGMERLAVSG</sequence>
<dbReference type="PANTHER" id="PTHR24012">
    <property type="entry name" value="RNA BINDING PROTEIN"/>
    <property type="match status" value="1"/>
</dbReference>
<dbReference type="NCBIfam" id="TIGR01628">
    <property type="entry name" value="PABP-1234"/>
    <property type="match status" value="1"/>
</dbReference>
<gene>
    <name evidence="15" type="primary">PABPC</name>
    <name evidence="15" type="ORF">TSPGSL018_31217</name>
</gene>
<keyword evidence="7 10" id="KW-0694">RNA-binding</keyword>
<keyword evidence="5" id="KW-0677">Repeat</keyword>
<comment type="similarity">
    <text evidence="3 11">Belongs to the polyadenylate-binding protein type-1 family.</text>
</comment>
<evidence type="ECO:0000256" key="8">
    <source>
        <dbReference type="ARBA" id="ARBA00023242"/>
    </source>
</evidence>
<dbReference type="Pfam" id="PF00076">
    <property type="entry name" value="RRM_1"/>
    <property type="match status" value="4"/>
</dbReference>
<dbReference type="CDD" id="cd12379">
    <property type="entry name" value="RRM2_I_PABPs"/>
    <property type="match status" value="1"/>
</dbReference>
<comment type="subcellular location">
    <subcellularLocation>
        <location evidence="2 11">Cytoplasm</location>
    </subcellularLocation>
    <subcellularLocation>
        <location evidence="1">Nucleus</location>
    </subcellularLocation>
</comment>
<keyword evidence="6" id="KW-0810">Translation regulation</keyword>
<feature type="compositionally biased region" description="Polar residues" evidence="12">
    <location>
        <begin position="1"/>
        <end position="15"/>
    </location>
</feature>
<dbReference type="SMART" id="SM00360">
    <property type="entry name" value="RRM"/>
    <property type="match status" value="4"/>
</dbReference>
<dbReference type="GO" id="GO:0005634">
    <property type="term" value="C:nucleus"/>
    <property type="evidence" value="ECO:0007669"/>
    <property type="project" value="UniProtKB-SubCell"/>
</dbReference>
<dbReference type="InterPro" id="IPR036053">
    <property type="entry name" value="PABP-dom"/>
</dbReference>
<dbReference type="Gene3D" id="3.30.70.330">
    <property type="match status" value="4"/>
</dbReference>
<protein>
    <recommendedName>
        <fullName evidence="11">Polyadenylate-binding protein</fullName>
        <shortName evidence="11">PABP</shortName>
    </recommendedName>
</protein>
<evidence type="ECO:0000256" key="9">
    <source>
        <dbReference type="ARBA" id="ARBA00054110"/>
    </source>
</evidence>
<keyword evidence="4 11" id="KW-0963">Cytoplasm</keyword>
<feature type="domain" description="RRM" evidence="13">
    <location>
        <begin position="203"/>
        <end position="280"/>
    </location>
</feature>
<accession>A0A061RNY2</accession>
<evidence type="ECO:0000256" key="1">
    <source>
        <dbReference type="ARBA" id="ARBA00004123"/>
    </source>
</evidence>
<feature type="domain" description="RRM" evidence="13">
    <location>
        <begin position="26"/>
        <end position="104"/>
    </location>
</feature>
<name>A0A061RNY2_9CHLO</name>
<dbReference type="AlphaFoldDB" id="A0A061RNY2"/>
<feature type="domain" description="RRM" evidence="13">
    <location>
        <begin position="114"/>
        <end position="186"/>
    </location>
</feature>
<dbReference type="InterPro" id="IPR034364">
    <property type="entry name" value="PABP_RRM1"/>
</dbReference>
<dbReference type="Gene3D" id="1.10.1900.10">
    <property type="entry name" value="c-terminal domain of poly(a) binding protein"/>
    <property type="match status" value="1"/>
</dbReference>
<dbReference type="InterPro" id="IPR045305">
    <property type="entry name" value="RRM2_I_PABPs"/>
</dbReference>
<feature type="region of interest" description="Disordered" evidence="12">
    <location>
        <begin position="1"/>
        <end position="23"/>
    </location>
</feature>
<proteinExistence type="inferred from homology"/>
<evidence type="ECO:0000256" key="10">
    <source>
        <dbReference type="PROSITE-ProRule" id="PRU00176"/>
    </source>
</evidence>
<comment type="function">
    <text evidence="9">Binds the poly(A) tail of mRNA. Appears to be an important mediator of the multiple roles of the poly(A) tail in mRNA biogenesis, stability and translation.</text>
</comment>
<dbReference type="SUPFAM" id="SSF54928">
    <property type="entry name" value="RNA-binding domain, RBD"/>
    <property type="match status" value="2"/>
</dbReference>
<dbReference type="CDD" id="cd12378">
    <property type="entry name" value="RRM1_I_PABPs"/>
    <property type="match status" value="1"/>
</dbReference>
<dbReference type="GO" id="GO:0003723">
    <property type="term" value="F:RNA binding"/>
    <property type="evidence" value="ECO:0007669"/>
    <property type="project" value="UniProtKB-UniRule"/>
</dbReference>
<feature type="domain" description="PABC" evidence="14">
    <location>
        <begin position="543"/>
        <end position="620"/>
    </location>
</feature>
<dbReference type="InterPro" id="IPR000504">
    <property type="entry name" value="RRM_dom"/>
</dbReference>
<evidence type="ECO:0000256" key="3">
    <source>
        <dbReference type="ARBA" id="ARBA00008557"/>
    </source>
</evidence>
<dbReference type="FunFam" id="3.30.70.330:FF:000651">
    <property type="entry name" value="Poly(A) binding protein cytoplasmic 1 like"/>
    <property type="match status" value="1"/>
</dbReference>
<feature type="domain" description="RRM" evidence="13">
    <location>
        <begin position="305"/>
        <end position="393"/>
    </location>
</feature>
<evidence type="ECO:0000256" key="2">
    <source>
        <dbReference type="ARBA" id="ARBA00004496"/>
    </source>
</evidence>
<evidence type="ECO:0000256" key="12">
    <source>
        <dbReference type="SAM" id="MobiDB-lite"/>
    </source>
</evidence>
<feature type="region of interest" description="Disordered" evidence="12">
    <location>
        <begin position="512"/>
        <end position="536"/>
    </location>
</feature>
<keyword evidence="8" id="KW-0539">Nucleus</keyword>
<dbReference type="InterPro" id="IPR035979">
    <property type="entry name" value="RBD_domain_sf"/>
</dbReference>
<evidence type="ECO:0000313" key="15">
    <source>
        <dbReference type="EMBL" id="JAC72484.1"/>
    </source>
</evidence>
<evidence type="ECO:0000256" key="7">
    <source>
        <dbReference type="ARBA" id="ARBA00022884"/>
    </source>
</evidence>
<dbReference type="InterPro" id="IPR003954">
    <property type="entry name" value="RRM_euk-type"/>
</dbReference>
<evidence type="ECO:0000259" key="14">
    <source>
        <dbReference type="PROSITE" id="PS51309"/>
    </source>
</evidence>
<dbReference type="Pfam" id="PF00658">
    <property type="entry name" value="MLLE"/>
    <property type="match status" value="1"/>
</dbReference>
<dbReference type="SMART" id="SM00517">
    <property type="entry name" value="PolyA"/>
    <property type="match status" value="1"/>
</dbReference>
<dbReference type="PROSITE" id="PS50102">
    <property type="entry name" value="RRM"/>
    <property type="match status" value="4"/>
</dbReference>
<dbReference type="SMART" id="SM00361">
    <property type="entry name" value="RRM_1"/>
    <property type="match status" value="4"/>
</dbReference>
<evidence type="ECO:0000259" key="13">
    <source>
        <dbReference type="PROSITE" id="PS50102"/>
    </source>
</evidence>
<evidence type="ECO:0000256" key="5">
    <source>
        <dbReference type="ARBA" id="ARBA00022737"/>
    </source>
</evidence>
<evidence type="ECO:0000256" key="4">
    <source>
        <dbReference type="ARBA" id="ARBA00022490"/>
    </source>
</evidence>
<evidence type="ECO:0000256" key="11">
    <source>
        <dbReference type="RuleBase" id="RU362004"/>
    </source>
</evidence>
<feature type="compositionally biased region" description="Pro residues" evidence="12">
    <location>
        <begin position="523"/>
        <end position="532"/>
    </location>
</feature>
<reference evidence="15" key="1">
    <citation type="submission" date="2014-05" db="EMBL/GenBank/DDBJ databases">
        <title>The transcriptome of the halophilic microalga Tetraselmis sp. GSL018 isolated from the Great Salt Lake, Utah.</title>
        <authorList>
            <person name="Jinkerson R.E."/>
            <person name="D'Adamo S."/>
            <person name="Posewitz M.C."/>
        </authorList>
    </citation>
    <scope>NUCLEOTIDE SEQUENCE</scope>
    <source>
        <strain evidence="15">GSL018</strain>
    </source>
</reference>
<dbReference type="FunFam" id="3.30.70.330:FF:000648">
    <property type="entry name" value="Polyadenylate-binding protein"/>
    <property type="match status" value="1"/>
</dbReference>
<evidence type="ECO:0000256" key="6">
    <source>
        <dbReference type="ARBA" id="ARBA00022845"/>
    </source>
</evidence>
<dbReference type="FunFam" id="3.30.70.330:FF:000003">
    <property type="entry name" value="Polyadenylate-binding protein"/>
    <property type="match status" value="1"/>
</dbReference>
<dbReference type="SUPFAM" id="SSF63570">
    <property type="entry name" value="PABC (PABP) domain"/>
    <property type="match status" value="1"/>
</dbReference>
<dbReference type="InterPro" id="IPR006515">
    <property type="entry name" value="PABP_1234"/>
</dbReference>
<dbReference type="GO" id="GO:0006417">
    <property type="term" value="P:regulation of translation"/>
    <property type="evidence" value="ECO:0007669"/>
    <property type="project" value="UniProtKB-KW"/>
</dbReference>
<organism evidence="15">
    <name type="scientific">Tetraselmis sp. GSL018</name>
    <dbReference type="NCBI Taxonomy" id="582737"/>
    <lineage>
        <taxon>Eukaryota</taxon>
        <taxon>Viridiplantae</taxon>
        <taxon>Chlorophyta</taxon>
        <taxon>core chlorophytes</taxon>
        <taxon>Chlorodendrophyceae</taxon>
        <taxon>Chlorodendrales</taxon>
        <taxon>Chlorodendraceae</taxon>
        <taxon>Tetraselmis</taxon>
    </lineage>
</organism>
<dbReference type="InterPro" id="IPR002004">
    <property type="entry name" value="PABP_HYD_C"/>
</dbReference>
<dbReference type="InterPro" id="IPR012677">
    <property type="entry name" value="Nucleotide-bd_a/b_plait_sf"/>
</dbReference>
<dbReference type="EMBL" id="GBEZ01013504">
    <property type="protein sequence ID" value="JAC72484.1"/>
    <property type="molecule type" value="Transcribed_RNA"/>
</dbReference>
<dbReference type="GO" id="GO:0005737">
    <property type="term" value="C:cytoplasm"/>
    <property type="evidence" value="ECO:0007669"/>
    <property type="project" value="UniProtKB-SubCell"/>
</dbReference>
<dbReference type="PROSITE" id="PS51309">
    <property type="entry name" value="PABC"/>
    <property type="match status" value="1"/>
</dbReference>